<sequence length="385" mass="45397">MRILLSCLQSPHRHPIPAYKFWEDYFKKGIEEAGHEWIEVKDVDWAEGLVYSDTKRLQEWRNFTWETTIKYIKKQQEIKAIDLFLSYLFPQQINSDAIKHIQSLGIPCVNFFCDNVREFTQIPNEFCCFDLHWVPEFKALKMYQQANLKYLYAPMPVWIPYHQRSYKHSENYGVSFIGSRDVQREALLAQVLSFVPVEIRGSGWDNTPSSSSISSVPQHQSFWQTGLNQWKFISHQGTLAWLRKLKSKSIPRIANDTFTNFVKQPPNADEYTAIIQQSIITLGINRYPSYRYPFYKPDTYSRMRDIEAPMMGACYLTEWTEGLEHLYELGEEIETYRNVDDMVEKIQYLIKSPDVRQKLRYNGQKRALSEHTVPHSISKICRAIT</sequence>
<proteinExistence type="predicted"/>
<dbReference type="KEGG" id="npz:ACX27_18220"/>
<dbReference type="InterPro" id="IPR055259">
    <property type="entry name" value="YkvP/CgeB_Glyco_trans-like"/>
</dbReference>
<accession>A0A0M4TXV7</accession>
<dbReference type="PATRIC" id="fig|224013.5.peg.4359"/>
<dbReference type="OrthoDB" id="507743at2"/>
<evidence type="ECO:0000313" key="2">
    <source>
        <dbReference type="EMBL" id="ALF54339.1"/>
    </source>
</evidence>
<organism evidence="2 3">
    <name type="scientific">Nostoc piscinale CENA21</name>
    <dbReference type="NCBI Taxonomy" id="224013"/>
    <lineage>
        <taxon>Bacteria</taxon>
        <taxon>Bacillati</taxon>
        <taxon>Cyanobacteriota</taxon>
        <taxon>Cyanophyceae</taxon>
        <taxon>Nostocales</taxon>
        <taxon>Nostocaceae</taxon>
        <taxon>Nostoc</taxon>
    </lineage>
</organism>
<dbReference type="Pfam" id="PF13524">
    <property type="entry name" value="Glyco_trans_1_2"/>
    <property type="match status" value="1"/>
</dbReference>
<dbReference type="Proteomes" id="UP000062645">
    <property type="component" value="Chromosome"/>
</dbReference>
<evidence type="ECO:0000259" key="1">
    <source>
        <dbReference type="Pfam" id="PF13524"/>
    </source>
</evidence>
<evidence type="ECO:0000313" key="3">
    <source>
        <dbReference type="Proteomes" id="UP000062645"/>
    </source>
</evidence>
<dbReference type="AlphaFoldDB" id="A0A0M4TXV7"/>
<keyword evidence="3" id="KW-1185">Reference proteome</keyword>
<protein>
    <recommendedName>
        <fullName evidence="1">Spore protein YkvP/CgeB glycosyl transferase-like domain-containing protein</fullName>
    </recommendedName>
</protein>
<dbReference type="EMBL" id="CP012036">
    <property type="protein sequence ID" value="ALF54339.1"/>
    <property type="molecule type" value="Genomic_DNA"/>
</dbReference>
<gene>
    <name evidence="2" type="ORF">ACX27_18220</name>
</gene>
<reference evidence="3" key="1">
    <citation type="submission" date="2015-07" db="EMBL/GenBank/DDBJ databases">
        <title>Genome Of Nitrogen-Fixing Cyanobacterium Nostoc piscinale CENA21 From Solimoes/Amazon River Floodplain Sediments And Comparative Genomics To Uncover Biosynthetic Natural Products Potential.</title>
        <authorList>
            <person name="Leao T.F."/>
            <person name="Leao P.N."/>
            <person name="Guimaraes P.I."/>
            <person name="de Melo A.G.C."/>
            <person name="Ramos R.T.J."/>
            <person name="Silva A."/>
            <person name="Fiore M.F."/>
            <person name="Schneider M.P.C."/>
        </authorList>
    </citation>
    <scope>NUCLEOTIDE SEQUENCE [LARGE SCALE GENOMIC DNA]</scope>
    <source>
        <strain evidence="3">CENA21</strain>
    </source>
</reference>
<reference evidence="2 3" key="2">
    <citation type="journal article" date="2016" name="Genome Announc.">
        <title>Draft Genome Sequence of the N2-Fixing Cyanobacterium Nostoc piscinale CENA21, Isolated from the Brazilian Amazon Floodplain.</title>
        <authorList>
            <person name="Leao T."/>
            <person name="Guimaraes P.I."/>
            <person name="de Melo A.G."/>
            <person name="Ramos R.T."/>
            <person name="Leao P.N."/>
            <person name="Silva A."/>
            <person name="Fiore M.F."/>
            <person name="Schneider M.P."/>
        </authorList>
    </citation>
    <scope>NUCLEOTIDE SEQUENCE [LARGE SCALE GENOMIC DNA]</scope>
    <source>
        <strain evidence="2 3">CENA21</strain>
    </source>
</reference>
<dbReference type="RefSeq" id="WP_062294862.1">
    <property type="nucleotide sequence ID" value="NZ_CP012036.1"/>
</dbReference>
<dbReference type="STRING" id="224013.ACX27_18220"/>
<name>A0A0M4TXV7_9NOSO</name>
<feature type="domain" description="Spore protein YkvP/CgeB glycosyl transferase-like" evidence="1">
    <location>
        <begin position="267"/>
        <end position="381"/>
    </location>
</feature>